<organism evidence="2 3">
    <name type="scientific">Clonorchis sinensis</name>
    <name type="common">Chinese liver fluke</name>
    <dbReference type="NCBI Taxonomy" id="79923"/>
    <lineage>
        <taxon>Eukaryota</taxon>
        <taxon>Metazoa</taxon>
        <taxon>Spiralia</taxon>
        <taxon>Lophotrochozoa</taxon>
        <taxon>Platyhelminthes</taxon>
        <taxon>Trematoda</taxon>
        <taxon>Digenea</taxon>
        <taxon>Opisthorchiida</taxon>
        <taxon>Opisthorchiata</taxon>
        <taxon>Opisthorchiidae</taxon>
        <taxon>Clonorchis</taxon>
    </lineage>
</organism>
<evidence type="ECO:0000313" key="2">
    <source>
        <dbReference type="EMBL" id="KAG5446573.1"/>
    </source>
</evidence>
<dbReference type="InParanoid" id="A0A3R7FYX7"/>
<dbReference type="EMBL" id="NIRI02000056">
    <property type="protein sequence ID" value="KAG5446573.1"/>
    <property type="molecule type" value="Genomic_DNA"/>
</dbReference>
<feature type="region of interest" description="Disordered" evidence="1">
    <location>
        <begin position="64"/>
        <end position="85"/>
    </location>
</feature>
<sequence>MKFGIPSSSPSSTRSATRKTDSKSLTSFVCRNLGCYASSGLTGSMDDLGLAAARNKALALLLGAPHKQAQPPTHRYAPPRSLPTH</sequence>
<dbReference type="AlphaFoldDB" id="A0A3R7FYX7"/>
<protein>
    <submittedName>
        <fullName evidence="2">Uncharacterized protein</fullName>
    </submittedName>
</protein>
<feature type="compositionally biased region" description="Low complexity" evidence="1">
    <location>
        <begin position="1"/>
        <end position="15"/>
    </location>
</feature>
<name>A0A3R7FYX7_CLOSI</name>
<reference evidence="2 3" key="2">
    <citation type="journal article" date="2021" name="Genomics">
        <title>High-quality reference genome for Clonorchis sinensis.</title>
        <authorList>
            <person name="Young N.D."/>
            <person name="Stroehlein A.J."/>
            <person name="Kinkar L."/>
            <person name="Wang T."/>
            <person name="Sohn W.M."/>
            <person name="Chang B.C.H."/>
            <person name="Kaur P."/>
            <person name="Weisz D."/>
            <person name="Dudchenko O."/>
            <person name="Aiden E.L."/>
            <person name="Korhonen P.K."/>
            <person name="Gasser R.B."/>
        </authorList>
    </citation>
    <scope>NUCLEOTIDE SEQUENCE [LARGE SCALE GENOMIC DNA]</scope>
    <source>
        <strain evidence="2">Cs-k2</strain>
    </source>
</reference>
<evidence type="ECO:0000313" key="3">
    <source>
        <dbReference type="Proteomes" id="UP000286415"/>
    </source>
</evidence>
<feature type="region of interest" description="Disordered" evidence="1">
    <location>
        <begin position="1"/>
        <end position="23"/>
    </location>
</feature>
<comment type="caution">
    <text evidence="2">The sequence shown here is derived from an EMBL/GenBank/DDBJ whole genome shotgun (WGS) entry which is preliminary data.</text>
</comment>
<accession>A0A3R7FYX7</accession>
<evidence type="ECO:0000256" key="1">
    <source>
        <dbReference type="SAM" id="MobiDB-lite"/>
    </source>
</evidence>
<keyword evidence="3" id="KW-1185">Reference proteome</keyword>
<proteinExistence type="predicted"/>
<gene>
    <name evidence="2" type="ORF">CSKR_112370</name>
</gene>
<reference evidence="2 3" key="1">
    <citation type="journal article" date="2018" name="Biotechnol. Adv.">
        <title>Improved genomic resources and new bioinformatic workflow for the carcinogenic parasite Clonorchis sinensis: Biotechnological implications.</title>
        <authorList>
            <person name="Wang D."/>
            <person name="Korhonen P.K."/>
            <person name="Gasser R.B."/>
            <person name="Young N.D."/>
        </authorList>
    </citation>
    <scope>NUCLEOTIDE SEQUENCE [LARGE SCALE GENOMIC DNA]</scope>
    <source>
        <strain evidence="2">Cs-k2</strain>
    </source>
</reference>
<dbReference type="Proteomes" id="UP000286415">
    <property type="component" value="Unassembled WGS sequence"/>
</dbReference>